<evidence type="ECO:0000313" key="1">
    <source>
        <dbReference type="EMBL" id="EGA67746.1"/>
    </source>
</evidence>
<dbReference type="InterPro" id="IPR007215">
    <property type="entry name" value="Sulphur_relay_TusB/DsrH"/>
</dbReference>
<dbReference type="eggNOG" id="COG2168">
    <property type="taxonomic scope" value="Bacteria"/>
</dbReference>
<dbReference type="EMBL" id="AEVS01000002">
    <property type="protein sequence ID" value="EGA67746.1"/>
    <property type="molecule type" value="Genomic_DNA"/>
</dbReference>
<proteinExistence type="predicted"/>
<dbReference type="Proteomes" id="UP000004371">
    <property type="component" value="Unassembled WGS sequence"/>
</dbReference>
<dbReference type="InterPro" id="IPR027396">
    <property type="entry name" value="DsrEFH-like"/>
</dbReference>
<protein>
    <submittedName>
        <fullName evidence="1">Uncharacterized protein</fullName>
    </submittedName>
</protein>
<name>E8LNJ2_9VIBR</name>
<dbReference type="Gene3D" id="3.40.1260.10">
    <property type="entry name" value="DsrEFH-like"/>
    <property type="match status" value="1"/>
</dbReference>
<dbReference type="OrthoDB" id="9795117at2"/>
<dbReference type="RefSeq" id="WP_006877406.1">
    <property type="nucleotide sequence ID" value="NZ_AEVS01000002.1"/>
</dbReference>
<dbReference type="GO" id="GO:1990228">
    <property type="term" value="C:sulfurtransferase complex"/>
    <property type="evidence" value="ECO:0007669"/>
    <property type="project" value="TreeGrafter"/>
</dbReference>
<dbReference type="SUPFAM" id="SSF75169">
    <property type="entry name" value="DsrEFH-like"/>
    <property type="match status" value="1"/>
</dbReference>
<dbReference type="PANTHER" id="PTHR37526">
    <property type="entry name" value="PROTEIN TUSB"/>
    <property type="match status" value="1"/>
</dbReference>
<dbReference type="AlphaFoldDB" id="E8LNJ2"/>
<dbReference type="STRING" id="945543.VIBR0546_11203"/>
<gene>
    <name evidence="1" type="ORF">VIBR0546_11203</name>
</gene>
<dbReference type="PANTHER" id="PTHR37526:SF1">
    <property type="entry name" value="PROTEIN TUSB"/>
    <property type="match status" value="1"/>
</dbReference>
<sequence>MLHIVKTVQAIAEAVQVYSNSDQLILIEEAVYAANPQHKAYPLIQGLNIAVLQADVEARGVANRVSPSAVIVDYSGFVNLTAQQPKSITWQ</sequence>
<dbReference type="Pfam" id="PF04077">
    <property type="entry name" value="DsrH"/>
    <property type="match status" value="1"/>
</dbReference>
<dbReference type="GO" id="GO:0002143">
    <property type="term" value="P:tRNA wobble position uridine thiolation"/>
    <property type="evidence" value="ECO:0007669"/>
    <property type="project" value="InterPro"/>
</dbReference>
<comment type="caution">
    <text evidence="1">The sequence shown here is derived from an EMBL/GenBank/DDBJ whole genome shotgun (WGS) entry which is preliminary data.</text>
</comment>
<evidence type="ECO:0000313" key="2">
    <source>
        <dbReference type="Proteomes" id="UP000004371"/>
    </source>
</evidence>
<keyword evidence="2" id="KW-1185">Reference proteome</keyword>
<dbReference type="NCBIfam" id="TIGR03011">
    <property type="entry name" value="sulf_tusB_dsrH"/>
    <property type="match status" value="1"/>
</dbReference>
<accession>E8LNJ2</accession>
<reference evidence="1 2" key="1">
    <citation type="journal article" date="2012" name="Int. J. Syst. Evol. Microbiol.">
        <title>Vibrio caribbeanicus sp. nov., isolated from the marine sponge Scleritoderma cyanea.</title>
        <authorList>
            <person name="Hoffmann M."/>
            <person name="Monday S.R."/>
            <person name="Allard M.W."/>
            <person name="Strain E.A."/>
            <person name="Whittaker P."/>
            <person name="Naum M."/>
            <person name="McCarthy P.J."/>
            <person name="Lopez J.V."/>
            <person name="Fischer M."/>
            <person name="Brown E.W."/>
        </authorList>
    </citation>
    <scope>NUCLEOTIDE SEQUENCE [LARGE SCALE GENOMIC DNA]</scope>
    <source>
        <strain evidence="1 2">LMG 20546</strain>
    </source>
</reference>
<organism evidence="1 2">
    <name type="scientific">Vibrio brasiliensis LMG 20546</name>
    <dbReference type="NCBI Taxonomy" id="945543"/>
    <lineage>
        <taxon>Bacteria</taxon>
        <taxon>Pseudomonadati</taxon>
        <taxon>Pseudomonadota</taxon>
        <taxon>Gammaproteobacteria</taxon>
        <taxon>Vibrionales</taxon>
        <taxon>Vibrionaceae</taxon>
        <taxon>Vibrio</taxon>
        <taxon>Vibrio oreintalis group</taxon>
    </lineage>
</organism>